<keyword evidence="16" id="KW-1185">Reference proteome</keyword>
<comment type="catalytic activity">
    <reaction evidence="10">
        <text>N(6),N(6)-dimethyl-L-lysyl(4)-[histone H3] + S-adenosyl-L-methionine = N(6),N(6),N(6)-trimethyl-L-lysyl(4)-[histone H3] + S-adenosyl-L-homocysteine + H(+)</text>
        <dbReference type="Rhea" id="RHEA:60272"/>
        <dbReference type="Rhea" id="RHEA-COMP:15537"/>
        <dbReference type="Rhea" id="RHEA-COMP:15540"/>
        <dbReference type="ChEBI" id="CHEBI:15378"/>
        <dbReference type="ChEBI" id="CHEBI:57856"/>
        <dbReference type="ChEBI" id="CHEBI:59789"/>
        <dbReference type="ChEBI" id="CHEBI:61961"/>
        <dbReference type="ChEBI" id="CHEBI:61976"/>
    </reaction>
</comment>
<evidence type="ECO:0000256" key="2">
    <source>
        <dbReference type="ARBA" id="ARBA00012182"/>
    </source>
</evidence>
<dbReference type="SMART" id="SM00258">
    <property type="entry name" value="SAND"/>
    <property type="match status" value="2"/>
</dbReference>
<evidence type="ECO:0000313" key="15">
    <source>
        <dbReference type="EMBL" id="KFM28238.1"/>
    </source>
</evidence>
<accession>A0A087SR84</accession>
<dbReference type="AlphaFoldDB" id="A0A087SR84"/>
<evidence type="ECO:0000256" key="11">
    <source>
        <dbReference type="SAM" id="MobiDB-lite"/>
    </source>
</evidence>
<dbReference type="InterPro" id="IPR044570">
    <property type="entry name" value="Set1-like"/>
</dbReference>
<evidence type="ECO:0000313" key="16">
    <source>
        <dbReference type="Proteomes" id="UP000028924"/>
    </source>
</evidence>
<dbReference type="Pfam" id="PF00856">
    <property type="entry name" value="SET"/>
    <property type="match status" value="1"/>
</dbReference>
<keyword evidence="3 15" id="KW-0489">Methyltransferase</keyword>
<evidence type="ECO:0000256" key="9">
    <source>
        <dbReference type="ARBA" id="ARBA00047583"/>
    </source>
</evidence>
<dbReference type="Proteomes" id="UP000028924">
    <property type="component" value="Unassembled WGS sequence"/>
</dbReference>
<dbReference type="PROSITE" id="PS50280">
    <property type="entry name" value="SET"/>
    <property type="match status" value="1"/>
</dbReference>
<dbReference type="Gene3D" id="3.10.390.10">
    <property type="entry name" value="SAND domain-like"/>
    <property type="match status" value="2"/>
</dbReference>
<feature type="region of interest" description="Disordered" evidence="11">
    <location>
        <begin position="175"/>
        <end position="195"/>
    </location>
</feature>
<dbReference type="Gene3D" id="2.30.30.140">
    <property type="match status" value="1"/>
</dbReference>
<dbReference type="GO" id="GO:0048188">
    <property type="term" value="C:Set1C/COMPASS complex"/>
    <property type="evidence" value="ECO:0007669"/>
    <property type="project" value="TreeGrafter"/>
</dbReference>
<evidence type="ECO:0000256" key="5">
    <source>
        <dbReference type="ARBA" id="ARBA00022691"/>
    </source>
</evidence>
<sequence>MQEYNANIDTPEGQVEFHRFLVNVGTGAHGAWQETPPQKRDLYEHAAANDEQRYLREQHDYKGWQQHALNLQRQLATDGGGLPGGSPDPGDALAAGPPAKRPTPSSEPAPGTNPPGAQATVAVTCGAMHGRLHIADQRVACECQACELKPEAERLMSCTQFEVHAGAGSAKKWKTSLKVPPGAEPEVRAGGNGMPIGRWLDLRGYEAGRAGARPRQEGQGAGGGAGASPAQPATERPVRAVQPRRADSTSASFGSRAGEAEEGGQSATAGQFVKAESAAHGGAAAAAAAAAGSTATKPNPAAQLAAAAWTAGMKRPPGRCHVIRVRWAGERCAVCDADADTDFDQLVSCDGCGLTWIGELSVGDMASMSPVLGIEAIQRERWELTCGVCRQRCGAKIQCRACYAAYHPLCARVAGYSMEVVEAGAGEGVALVELVPLEEGLLEEITFTCGGRHAVLALRSQRVLYNGQEMAPSRFEVMCGKPDAKKWKMSFWRTDADGEPIESMHDWLSRYGLDRKALDALARNFAAHEAYESHVAGTVALVLEDILLSLGASPYDPSDDDEGSGGKDEASGDEAGEEAAVHDEAQGEQPRAPGQELISGVDEPVPPLAATQQSAAAGEGEEPGVNDEADEDEETDEEVTEAPLEPERGAPSEDRPGAHHMAESGDDEGPQSPAHEASPAASAQEGEDSEGTQPCSPVSGPGTSAGATSAGARAWDALGERGAGEESAGMDVTVQGIEADAFPGEPPAEAKLDPGTLVPSAPVILAGMWVRVYWPDDREWYLGQVVGEDPANPASHRVLYKLDGEEESLDLRAEAAADRLQVVCRGLQGTFFPQRLVVRLANGTEVSPTEFERLAGRGAAKKWKSTIRVDRGGGQPGLTVQDWLAYLRALPHLVSCGGLSHKMHEVPLSRCWTPEDWAGHRVRQALWDRKEGRAPGGGADVLIPGTTTAVVSGGGGGVVLDAPSAPISLGSLVAPARALSLKERLEICDRTEGARLAFGKSGIHGWGMFAKVPIKQDSMVIEYRGDLVRQPLADLREAQYRANGKDCYLFNLDDAIVIDATMCGNWARFTNHSCNPSTYTKILNIDDQPRLVFFARFDIQLGQEVTYNYRFKRGEGEEQLPCYCGAPNCTGFLN</sequence>
<feature type="region of interest" description="Disordered" evidence="11">
    <location>
        <begin position="212"/>
        <end position="268"/>
    </location>
</feature>
<reference evidence="15 16" key="1">
    <citation type="journal article" date="2014" name="BMC Genomics">
        <title>Oil accumulation mechanisms of the oleaginous microalga Chlorella protothecoides revealed through its genome, transcriptomes, and proteomes.</title>
        <authorList>
            <person name="Gao C."/>
            <person name="Wang Y."/>
            <person name="Shen Y."/>
            <person name="Yan D."/>
            <person name="He X."/>
            <person name="Dai J."/>
            <person name="Wu Q."/>
        </authorList>
    </citation>
    <scope>NUCLEOTIDE SEQUENCE [LARGE SCALE GENOMIC DNA]</scope>
    <source>
        <strain evidence="15 16">0710</strain>
    </source>
</reference>
<evidence type="ECO:0000256" key="3">
    <source>
        <dbReference type="ARBA" id="ARBA00022603"/>
    </source>
</evidence>
<dbReference type="InterPro" id="IPR010919">
    <property type="entry name" value="SAND-like_dom_sf"/>
</dbReference>
<proteinExistence type="predicted"/>
<dbReference type="CDD" id="cd10518">
    <property type="entry name" value="SET_SETD1-like"/>
    <property type="match status" value="1"/>
</dbReference>
<dbReference type="PANTHER" id="PTHR45814:SF2">
    <property type="entry name" value="HISTONE-LYSINE N-METHYLTRANSFERASE SETD1"/>
    <property type="match status" value="1"/>
</dbReference>
<feature type="compositionally biased region" description="Low complexity" evidence="11">
    <location>
        <begin position="88"/>
        <end position="98"/>
    </location>
</feature>
<keyword evidence="5" id="KW-0949">S-adenosyl-L-methionine</keyword>
<evidence type="ECO:0000256" key="1">
    <source>
        <dbReference type="ARBA" id="ARBA00004123"/>
    </source>
</evidence>
<comment type="subcellular location">
    <subcellularLocation>
        <location evidence="1">Nucleus</location>
    </subcellularLocation>
</comment>
<dbReference type="EMBL" id="KL662165">
    <property type="protein sequence ID" value="KFM28238.1"/>
    <property type="molecule type" value="Genomic_DNA"/>
</dbReference>
<name>A0A087SR84_AUXPR</name>
<dbReference type="InterPro" id="IPR001214">
    <property type="entry name" value="SET_dom"/>
</dbReference>
<comment type="catalytic activity">
    <reaction evidence="9">
        <text>N(6)-methyl-L-lysyl(4)-[histone H3] + S-adenosyl-L-methionine = N(6),N(6)-dimethyl-L-lysyl(4)-[histone H3] + S-adenosyl-L-homocysteine + H(+)</text>
        <dbReference type="Rhea" id="RHEA:60268"/>
        <dbReference type="Rhea" id="RHEA-COMP:15540"/>
        <dbReference type="Rhea" id="RHEA-COMP:15543"/>
        <dbReference type="ChEBI" id="CHEBI:15378"/>
        <dbReference type="ChEBI" id="CHEBI:57856"/>
        <dbReference type="ChEBI" id="CHEBI:59789"/>
        <dbReference type="ChEBI" id="CHEBI:61929"/>
        <dbReference type="ChEBI" id="CHEBI:61976"/>
    </reaction>
</comment>
<feature type="compositionally biased region" description="Acidic residues" evidence="11">
    <location>
        <begin position="619"/>
        <end position="640"/>
    </location>
</feature>
<evidence type="ECO:0000256" key="4">
    <source>
        <dbReference type="ARBA" id="ARBA00022679"/>
    </source>
</evidence>
<dbReference type="Pfam" id="PF01342">
    <property type="entry name" value="SAND"/>
    <property type="match status" value="1"/>
</dbReference>
<dbReference type="GO" id="GO:0140999">
    <property type="term" value="F:histone H3K4 trimethyltransferase activity"/>
    <property type="evidence" value="ECO:0007669"/>
    <property type="project" value="UniProtKB-EC"/>
</dbReference>
<keyword evidence="7" id="KW-0539">Nucleus</keyword>
<comment type="catalytic activity">
    <reaction evidence="8">
        <text>L-lysyl(4)-[histone H3] + 3 S-adenosyl-L-methionine = N(6),N(6),N(6)-trimethyl-L-lysyl(4)-[histone H3] + 3 S-adenosyl-L-homocysteine + 3 H(+)</text>
        <dbReference type="Rhea" id="RHEA:60260"/>
        <dbReference type="Rhea" id="RHEA-COMP:15537"/>
        <dbReference type="Rhea" id="RHEA-COMP:15547"/>
        <dbReference type="ChEBI" id="CHEBI:15378"/>
        <dbReference type="ChEBI" id="CHEBI:29969"/>
        <dbReference type="ChEBI" id="CHEBI:57856"/>
        <dbReference type="ChEBI" id="CHEBI:59789"/>
        <dbReference type="ChEBI" id="CHEBI:61961"/>
        <dbReference type="EC" id="2.1.1.354"/>
    </reaction>
</comment>
<feature type="compositionally biased region" description="Low complexity" evidence="11">
    <location>
        <begin position="670"/>
        <end position="684"/>
    </location>
</feature>
<dbReference type="GeneID" id="23618396"/>
<dbReference type="Gene3D" id="2.170.270.10">
    <property type="entry name" value="SET domain"/>
    <property type="match status" value="1"/>
</dbReference>
<keyword evidence="6" id="KW-0156">Chromatin regulator</keyword>
<dbReference type="GO" id="GO:0003677">
    <property type="term" value="F:DNA binding"/>
    <property type="evidence" value="ECO:0007669"/>
    <property type="project" value="InterPro"/>
</dbReference>
<dbReference type="PROSITE" id="PS50864">
    <property type="entry name" value="SAND"/>
    <property type="match status" value="3"/>
</dbReference>
<dbReference type="eggNOG" id="KOG0955">
    <property type="taxonomic scope" value="Eukaryota"/>
</dbReference>
<keyword evidence="4 15" id="KW-0808">Transferase</keyword>
<feature type="domain" description="SAND" evidence="13">
    <location>
        <begin position="421"/>
        <end position="519"/>
    </location>
</feature>
<evidence type="ECO:0000259" key="13">
    <source>
        <dbReference type="PROSITE" id="PS50864"/>
    </source>
</evidence>
<feature type="compositionally biased region" description="Basic and acidic residues" evidence="11">
    <location>
        <begin position="645"/>
        <end position="663"/>
    </location>
</feature>
<dbReference type="RefSeq" id="XP_011401251.1">
    <property type="nucleotide sequence ID" value="XM_011402949.1"/>
</dbReference>
<evidence type="ECO:0000256" key="7">
    <source>
        <dbReference type="ARBA" id="ARBA00023242"/>
    </source>
</evidence>
<evidence type="ECO:0000256" key="6">
    <source>
        <dbReference type="ARBA" id="ARBA00022853"/>
    </source>
</evidence>
<dbReference type="EC" id="2.1.1.354" evidence="2"/>
<dbReference type="SMART" id="SM00508">
    <property type="entry name" value="PostSET"/>
    <property type="match status" value="1"/>
</dbReference>
<feature type="domain" description="SET" evidence="12">
    <location>
        <begin position="994"/>
        <end position="1110"/>
    </location>
</feature>
<dbReference type="KEGG" id="apro:F751_7005"/>
<feature type="region of interest" description="Disordered" evidence="11">
    <location>
        <begin position="553"/>
        <end position="711"/>
    </location>
</feature>
<protein>
    <recommendedName>
        <fullName evidence="2">[histone H3]-lysine(4) N-trimethyltransferase</fullName>
        <ecNumber evidence="2">2.1.1.354</ecNumber>
    </recommendedName>
</protein>
<feature type="region of interest" description="Disordered" evidence="11">
    <location>
        <begin position="76"/>
        <end position="117"/>
    </location>
</feature>
<evidence type="ECO:0000259" key="12">
    <source>
        <dbReference type="PROSITE" id="PS50280"/>
    </source>
</evidence>
<dbReference type="PANTHER" id="PTHR45814">
    <property type="entry name" value="HISTONE-LYSINE N-METHYLTRANSFERASE SETD1"/>
    <property type="match status" value="1"/>
</dbReference>
<dbReference type="InterPro" id="IPR000770">
    <property type="entry name" value="SAND_dom"/>
</dbReference>
<dbReference type="InterPro" id="IPR046341">
    <property type="entry name" value="SET_dom_sf"/>
</dbReference>
<dbReference type="PROSITE" id="PS50868">
    <property type="entry name" value="POST_SET"/>
    <property type="match status" value="1"/>
</dbReference>
<dbReference type="InterPro" id="IPR013083">
    <property type="entry name" value="Znf_RING/FYVE/PHD"/>
</dbReference>
<dbReference type="CDD" id="cd20404">
    <property type="entry name" value="Tudor_Agenet_AtEML-like"/>
    <property type="match status" value="1"/>
</dbReference>
<feature type="compositionally biased region" description="Pro residues" evidence="11">
    <location>
        <begin position="99"/>
        <end position="113"/>
    </location>
</feature>
<dbReference type="SMART" id="SM00317">
    <property type="entry name" value="SET"/>
    <property type="match status" value="1"/>
</dbReference>
<gene>
    <name evidence="15" type="ORF">F751_7005</name>
</gene>
<dbReference type="Pfam" id="PF13832">
    <property type="entry name" value="zf-HC5HC2H_2"/>
    <property type="match status" value="1"/>
</dbReference>
<dbReference type="SUPFAM" id="SSF63763">
    <property type="entry name" value="SAND domain-like"/>
    <property type="match status" value="3"/>
</dbReference>
<evidence type="ECO:0000256" key="10">
    <source>
        <dbReference type="ARBA" id="ARBA00049129"/>
    </source>
</evidence>
<dbReference type="Gene3D" id="3.30.40.10">
    <property type="entry name" value="Zinc/RING finger domain, C3HC4 (zinc finger)"/>
    <property type="match status" value="1"/>
</dbReference>
<dbReference type="GO" id="GO:0032259">
    <property type="term" value="P:methylation"/>
    <property type="evidence" value="ECO:0007669"/>
    <property type="project" value="UniProtKB-KW"/>
</dbReference>
<feature type="compositionally biased region" description="Low complexity" evidence="11">
    <location>
        <begin position="699"/>
        <end position="711"/>
    </location>
</feature>
<dbReference type="OrthoDB" id="308383at2759"/>
<dbReference type="SUPFAM" id="SSF82199">
    <property type="entry name" value="SET domain"/>
    <property type="match status" value="1"/>
</dbReference>
<evidence type="ECO:0000256" key="8">
    <source>
        <dbReference type="ARBA" id="ARBA00047571"/>
    </source>
</evidence>
<dbReference type="eggNOG" id="KOG1080">
    <property type="taxonomic scope" value="Eukaryota"/>
</dbReference>
<feature type="domain" description="Post-SET" evidence="14">
    <location>
        <begin position="1118"/>
        <end position="1134"/>
    </location>
</feature>
<dbReference type="STRING" id="3075.A0A087SR84"/>
<organism evidence="15 16">
    <name type="scientific">Auxenochlorella protothecoides</name>
    <name type="common">Green microalga</name>
    <name type="synonym">Chlorella protothecoides</name>
    <dbReference type="NCBI Taxonomy" id="3075"/>
    <lineage>
        <taxon>Eukaryota</taxon>
        <taxon>Viridiplantae</taxon>
        <taxon>Chlorophyta</taxon>
        <taxon>core chlorophytes</taxon>
        <taxon>Trebouxiophyceae</taxon>
        <taxon>Chlorellales</taxon>
        <taxon>Chlorellaceae</taxon>
        <taxon>Auxenochlorella</taxon>
    </lineage>
</organism>
<feature type="domain" description="SAND" evidence="13">
    <location>
        <begin position="838"/>
        <end position="900"/>
    </location>
</feature>
<evidence type="ECO:0000259" key="14">
    <source>
        <dbReference type="PROSITE" id="PS50868"/>
    </source>
</evidence>
<dbReference type="InterPro" id="IPR003616">
    <property type="entry name" value="Post-SET_dom"/>
</dbReference>
<feature type="domain" description="SAND" evidence="13">
    <location>
        <begin position="107"/>
        <end position="203"/>
    </location>
</feature>